<dbReference type="RefSeq" id="WP_353649379.1">
    <property type="nucleotide sequence ID" value="NZ_CP159218.1"/>
</dbReference>
<proteinExistence type="predicted"/>
<dbReference type="SUPFAM" id="SSF47598">
    <property type="entry name" value="Ribbon-helix-helix"/>
    <property type="match status" value="1"/>
</dbReference>
<organism evidence="1">
    <name type="scientific">Nakamurella sp. A5-74</name>
    <dbReference type="NCBI Taxonomy" id="3158264"/>
    <lineage>
        <taxon>Bacteria</taxon>
        <taxon>Bacillati</taxon>
        <taxon>Actinomycetota</taxon>
        <taxon>Actinomycetes</taxon>
        <taxon>Nakamurellales</taxon>
        <taxon>Nakamurellaceae</taxon>
        <taxon>Nakamurella</taxon>
    </lineage>
</organism>
<gene>
    <name evidence="1" type="ORF">ABLG96_21715</name>
</gene>
<reference evidence="1" key="1">
    <citation type="submission" date="2024-05" db="EMBL/GenBank/DDBJ databases">
        <authorList>
            <person name="Cai S.Y."/>
            <person name="Jin L.M."/>
            <person name="Li H.R."/>
        </authorList>
    </citation>
    <scope>NUCLEOTIDE SEQUENCE</scope>
    <source>
        <strain evidence="1">A5-74</strain>
    </source>
</reference>
<dbReference type="GO" id="GO:0006355">
    <property type="term" value="P:regulation of DNA-templated transcription"/>
    <property type="evidence" value="ECO:0007669"/>
    <property type="project" value="InterPro"/>
</dbReference>
<sequence>MTNHQKKYALADGPDVEDEEVVLLSGRTLTPEVRAEILEQVGVTPARIGAGRPALGEPGKQSPQVSFRMPEALHDVARRVARERGITLSQLAREALERSLSA</sequence>
<dbReference type="EMBL" id="CP159218">
    <property type="protein sequence ID" value="XCG63764.1"/>
    <property type="molecule type" value="Genomic_DNA"/>
</dbReference>
<accession>A0AAU8DRF1</accession>
<dbReference type="InterPro" id="IPR010985">
    <property type="entry name" value="Ribbon_hlx_hlx"/>
</dbReference>
<dbReference type="AlphaFoldDB" id="A0AAU8DRF1"/>
<protein>
    <submittedName>
        <fullName evidence="1">CopG family transcriptional regulator</fullName>
    </submittedName>
</protein>
<name>A0AAU8DRF1_9ACTN</name>
<evidence type="ECO:0000313" key="1">
    <source>
        <dbReference type="EMBL" id="XCG63764.1"/>
    </source>
</evidence>